<gene>
    <name evidence="2" type="ORF">PCOR1329_LOCUS31647</name>
</gene>
<accession>A0ABN9SQI5</accession>
<sequence length="260" mass="28242">MGTRRGHLPASVLHAQLCEYQQFRQGRRPRAPSDASAGGGAAAEPAEPLQDSPASAGARAAPRAPRARPPGRPVRVAGAPQFDEDYRSMRFEVGGVPYWVTKEQASGSLMLAERVASLCAARFREGARQEEVEAFREELLGQCSRMGRDAPDAPYESDAWPICQASCSGGEMVVNFRFAARRVRRQRGKGRRGGLAGPDLVHFRTSAGAAGGSVIQAERVARLCYEKFKEGASREDVRAYRAHLYRQIEDAGAKRKQGSG</sequence>
<feature type="compositionally biased region" description="Low complexity" evidence="1">
    <location>
        <begin position="32"/>
        <end position="64"/>
    </location>
</feature>
<evidence type="ECO:0000256" key="1">
    <source>
        <dbReference type="SAM" id="MobiDB-lite"/>
    </source>
</evidence>
<reference evidence="2" key="1">
    <citation type="submission" date="2023-10" db="EMBL/GenBank/DDBJ databases">
        <authorList>
            <person name="Chen Y."/>
            <person name="Shah S."/>
            <person name="Dougan E. K."/>
            <person name="Thang M."/>
            <person name="Chan C."/>
        </authorList>
    </citation>
    <scope>NUCLEOTIDE SEQUENCE [LARGE SCALE GENOMIC DNA]</scope>
</reference>
<protein>
    <submittedName>
        <fullName evidence="2">Uncharacterized protein</fullName>
    </submittedName>
</protein>
<evidence type="ECO:0000313" key="3">
    <source>
        <dbReference type="Proteomes" id="UP001189429"/>
    </source>
</evidence>
<feature type="region of interest" description="Disordered" evidence="1">
    <location>
        <begin position="23"/>
        <end position="79"/>
    </location>
</feature>
<name>A0ABN9SQI5_9DINO</name>
<dbReference type="EMBL" id="CAUYUJ010012547">
    <property type="protein sequence ID" value="CAK0834165.1"/>
    <property type="molecule type" value="Genomic_DNA"/>
</dbReference>
<evidence type="ECO:0000313" key="2">
    <source>
        <dbReference type="EMBL" id="CAK0834165.1"/>
    </source>
</evidence>
<organism evidence="2 3">
    <name type="scientific">Prorocentrum cordatum</name>
    <dbReference type="NCBI Taxonomy" id="2364126"/>
    <lineage>
        <taxon>Eukaryota</taxon>
        <taxon>Sar</taxon>
        <taxon>Alveolata</taxon>
        <taxon>Dinophyceae</taxon>
        <taxon>Prorocentrales</taxon>
        <taxon>Prorocentraceae</taxon>
        <taxon>Prorocentrum</taxon>
    </lineage>
</organism>
<keyword evidence="3" id="KW-1185">Reference proteome</keyword>
<proteinExistence type="predicted"/>
<dbReference type="Proteomes" id="UP001189429">
    <property type="component" value="Unassembled WGS sequence"/>
</dbReference>
<comment type="caution">
    <text evidence="2">The sequence shown here is derived from an EMBL/GenBank/DDBJ whole genome shotgun (WGS) entry which is preliminary data.</text>
</comment>